<dbReference type="Proteomes" id="UP000032414">
    <property type="component" value="Chromosome I"/>
</dbReference>
<dbReference type="PATRIC" id="fig|451.8.peg.1038"/>
<dbReference type="RefSeq" id="WP_045098024.1">
    <property type="nucleotide sequence ID" value="NZ_CP020615.1"/>
</dbReference>
<feature type="transmembrane region" description="Helical" evidence="1">
    <location>
        <begin position="66"/>
        <end position="85"/>
    </location>
</feature>
<dbReference type="STRING" id="451.B6N58_00315"/>
<keyword evidence="1" id="KW-1133">Transmembrane helix</keyword>
<gene>
    <name evidence="2" type="ORF">LMI_0068</name>
    <name evidence="3" type="ORF">SAMN02982997_00307</name>
</gene>
<keyword evidence="1" id="KW-0812">Transmembrane</keyword>
<evidence type="ECO:0000313" key="2">
    <source>
        <dbReference type="EMBL" id="CEG59436.1"/>
    </source>
</evidence>
<feature type="transmembrane region" description="Helical" evidence="1">
    <location>
        <begin position="36"/>
        <end position="60"/>
    </location>
</feature>
<dbReference type="EMBL" id="LN614830">
    <property type="protein sequence ID" value="CEG59436.1"/>
    <property type="molecule type" value="Genomic_DNA"/>
</dbReference>
<evidence type="ECO:0000313" key="3">
    <source>
        <dbReference type="EMBL" id="SCX89889.1"/>
    </source>
</evidence>
<evidence type="ECO:0008006" key="6">
    <source>
        <dbReference type="Google" id="ProtNLM"/>
    </source>
</evidence>
<proteinExistence type="predicted"/>
<dbReference type="Proteomes" id="UP000182998">
    <property type="component" value="Unassembled WGS sequence"/>
</dbReference>
<evidence type="ECO:0000313" key="4">
    <source>
        <dbReference type="Proteomes" id="UP000032414"/>
    </source>
</evidence>
<reference evidence="2" key="2">
    <citation type="submission" date="2014-09" db="EMBL/GenBank/DDBJ databases">
        <authorList>
            <person name="GOMEZ-VALERO Laura"/>
        </authorList>
    </citation>
    <scope>NUCLEOTIDE SEQUENCE</scope>
    <source>
        <strain evidence="2">ATCC33218</strain>
    </source>
</reference>
<dbReference type="AlphaFoldDB" id="A0A098GDB4"/>
<evidence type="ECO:0000256" key="1">
    <source>
        <dbReference type="SAM" id="Phobius"/>
    </source>
</evidence>
<reference evidence="4" key="1">
    <citation type="submission" date="2014-09" db="EMBL/GenBank/DDBJ databases">
        <authorList>
            <person name="Gomez-Valero L."/>
        </authorList>
    </citation>
    <scope>NUCLEOTIDE SEQUENCE [LARGE SCALE GENOMIC DNA]</scope>
    <source>
        <strain evidence="4">ATCC33218</strain>
    </source>
</reference>
<feature type="transmembrane region" description="Helical" evidence="1">
    <location>
        <begin position="106"/>
        <end position="126"/>
    </location>
</feature>
<name>A0A098GDB4_LEGMI</name>
<dbReference type="OrthoDB" id="572589at2"/>
<accession>A0A098GDB4</accession>
<dbReference type="KEGG" id="tmc:LMI_0068"/>
<sequence>MEFTMFLAKVIGWYFVIMGLFLIARQQTLKTAINELVSDSALMVVVGAITLILGLILVIAHNVWVIGWPVIITVIAWLVLIGGLLRLFAPELGIRMAKGWLKNPRYFIVAALVYIIVGLYLLYRAYFA</sequence>
<protein>
    <recommendedName>
        <fullName evidence="6">Integral membrane protein (PIN domain superfamily)</fullName>
    </recommendedName>
</protein>
<organism evidence="2 4">
    <name type="scientific">Legionella micdadei</name>
    <name type="common">Tatlockia micdadei</name>
    <dbReference type="NCBI Taxonomy" id="451"/>
    <lineage>
        <taxon>Bacteria</taxon>
        <taxon>Pseudomonadati</taxon>
        <taxon>Pseudomonadota</taxon>
        <taxon>Gammaproteobacteria</taxon>
        <taxon>Legionellales</taxon>
        <taxon>Legionellaceae</taxon>
        <taxon>Legionella</taxon>
    </lineage>
</organism>
<reference evidence="3 5" key="3">
    <citation type="submission" date="2016-10" db="EMBL/GenBank/DDBJ databases">
        <authorList>
            <person name="Varghese N."/>
            <person name="Submissions S."/>
        </authorList>
    </citation>
    <scope>NUCLEOTIDE SEQUENCE [LARGE SCALE GENOMIC DNA]</scope>
    <source>
        <strain evidence="3 5">ATCC 33218</strain>
    </source>
</reference>
<keyword evidence="1" id="KW-0472">Membrane</keyword>
<keyword evidence="5" id="KW-1185">Reference proteome</keyword>
<dbReference type="EMBL" id="FMVN01000002">
    <property type="protein sequence ID" value="SCX89889.1"/>
    <property type="molecule type" value="Genomic_DNA"/>
</dbReference>
<feature type="transmembrane region" description="Helical" evidence="1">
    <location>
        <begin position="6"/>
        <end position="24"/>
    </location>
</feature>
<dbReference type="HOGENOM" id="CLU_132169_1_1_6"/>
<evidence type="ECO:0000313" key="5">
    <source>
        <dbReference type="Proteomes" id="UP000182998"/>
    </source>
</evidence>